<gene>
    <name evidence="1" type="ORF">NM688_g8578</name>
</gene>
<organism evidence="1 2">
    <name type="scientific">Phlebia brevispora</name>
    <dbReference type="NCBI Taxonomy" id="194682"/>
    <lineage>
        <taxon>Eukaryota</taxon>
        <taxon>Fungi</taxon>
        <taxon>Dikarya</taxon>
        <taxon>Basidiomycota</taxon>
        <taxon>Agaricomycotina</taxon>
        <taxon>Agaricomycetes</taxon>
        <taxon>Polyporales</taxon>
        <taxon>Meruliaceae</taxon>
        <taxon>Phlebia</taxon>
    </lineage>
</organism>
<protein>
    <submittedName>
        <fullName evidence="1">Uncharacterized protein</fullName>
    </submittedName>
</protein>
<keyword evidence="2" id="KW-1185">Reference proteome</keyword>
<name>A0ACC1RRT4_9APHY</name>
<comment type="caution">
    <text evidence="1">The sequence shown here is derived from an EMBL/GenBank/DDBJ whole genome shotgun (WGS) entry which is preliminary data.</text>
</comment>
<evidence type="ECO:0000313" key="1">
    <source>
        <dbReference type="EMBL" id="KAJ3524347.1"/>
    </source>
</evidence>
<evidence type="ECO:0000313" key="2">
    <source>
        <dbReference type="Proteomes" id="UP001148662"/>
    </source>
</evidence>
<accession>A0ACC1RRT4</accession>
<reference evidence="1" key="1">
    <citation type="submission" date="2022-07" db="EMBL/GenBank/DDBJ databases">
        <title>Genome Sequence of Phlebia brevispora.</title>
        <authorList>
            <person name="Buettner E."/>
        </authorList>
    </citation>
    <scope>NUCLEOTIDE SEQUENCE</scope>
    <source>
        <strain evidence="1">MPL23</strain>
    </source>
</reference>
<proteinExistence type="predicted"/>
<dbReference type="EMBL" id="JANHOG010002349">
    <property type="protein sequence ID" value="KAJ3524347.1"/>
    <property type="molecule type" value="Genomic_DNA"/>
</dbReference>
<sequence>MRPGYSEDVQSASGVEWLRANARLAKFPSILSVSSIPVPVLVIPFNTSLENTLNDLIMSNEWDSKVVIGSKARVPKVTRTTTDLNDVQKLITDLQARRAGAVVATEKKVSGGVNKAHQGTDHQRIAKLDRENEVAPPPKVNPSVGKAIQTARMEKEMSQKDLAQKVNEKPSVIQDYESGRAIPNPQILSKLERSLGVKLRGANIGEKLGGPKKS</sequence>
<dbReference type="Proteomes" id="UP001148662">
    <property type="component" value="Unassembled WGS sequence"/>
</dbReference>